<evidence type="ECO:0000256" key="1">
    <source>
        <dbReference type="ARBA" id="ARBA00004167"/>
    </source>
</evidence>
<keyword evidence="2 6" id="KW-0812">Transmembrane</keyword>
<dbReference type="PANTHER" id="PTHR15549:SF30">
    <property type="entry name" value="MID2 DOMAIN-CONTAINING PROTEIN"/>
    <property type="match status" value="1"/>
</dbReference>
<reference evidence="7 8" key="1">
    <citation type="submission" date="2018-02" db="EMBL/GenBank/DDBJ databases">
        <title>Genome sequence of the basidiomycete white-rot fungus Phlebia centrifuga.</title>
        <authorList>
            <person name="Granchi Z."/>
            <person name="Peng M."/>
            <person name="de Vries R.P."/>
            <person name="Hilden K."/>
            <person name="Makela M.R."/>
            <person name="Grigoriev I."/>
            <person name="Riley R."/>
        </authorList>
    </citation>
    <scope>NUCLEOTIDE SEQUENCE [LARGE SCALE GENOMIC DNA]</scope>
    <source>
        <strain evidence="7 8">FBCC195</strain>
    </source>
</reference>
<evidence type="ECO:0000256" key="3">
    <source>
        <dbReference type="ARBA" id="ARBA00022989"/>
    </source>
</evidence>
<sequence length="345" mass="35961">MQLLRRAGPSISINTPSTSPVACQSALITWQGGQAPYILSVYSPTYAQGTLLQSYPGIAANQLGLFLLPNVTDNIVMVVQDGSGAESATDPFPLVAPPGRDFSCVPTAAALTSSSPTNTGLSTTPSNGNASPTSSPIAQPSRTPDASQDASTSSKGKGGVIAGVAIAAVAVVALIAIVLWVLRRRRKKRMMPPNPSVDLFDDQIVYAAGETQEHNPLGADIVRFEIARALQNGEQTFHGGSSDIEGQSGPGSHFTSSSVVTSEKHRPPASNYASESVTSNSLPSPYPNSQTPSFSGLSSMALSASTIPLVEEDSGIRFRADSNAHESQLESQYSFVTLPPAYSQP</sequence>
<dbReference type="PANTHER" id="PTHR15549">
    <property type="entry name" value="PAIRED IMMUNOGLOBULIN-LIKE TYPE 2 RECEPTOR"/>
    <property type="match status" value="1"/>
</dbReference>
<feature type="region of interest" description="Disordered" evidence="5">
    <location>
        <begin position="235"/>
        <end position="297"/>
    </location>
</feature>
<feature type="region of interest" description="Disordered" evidence="5">
    <location>
        <begin position="111"/>
        <end position="154"/>
    </location>
</feature>
<evidence type="ECO:0000256" key="6">
    <source>
        <dbReference type="SAM" id="Phobius"/>
    </source>
</evidence>
<dbReference type="AlphaFoldDB" id="A0A2R6RPF4"/>
<protein>
    <submittedName>
        <fullName evidence="7">Uncharacterized protein</fullName>
    </submittedName>
</protein>
<evidence type="ECO:0000256" key="5">
    <source>
        <dbReference type="SAM" id="MobiDB-lite"/>
    </source>
</evidence>
<dbReference type="GO" id="GO:0016020">
    <property type="term" value="C:membrane"/>
    <property type="evidence" value="ECO:0007669"/>
    <property type="project" value="UniProtKB-SubCell"/>
</dbReference>
<name>A0A2R6RPF4_9APHY</name>
<evidence type="ECO:0000256" key="2">
    <source>
        <dbReference type="ARBA" id="ARBA00022692"/>
    </source>
</evidence>
<dbReference type="EMBL" id="MLYV02000215">
    <property type="protein sequence ID" value="PSS31918.1"/>
    <property type="molecule type" value="Genomic_DNA"/>
</dbReference>
<dbReference type="OrthoDB" id="3362246at2759"/>
<feature type="transmembrane region" description="Helical" evidence="6">
    <location>
        <begin position="160"/>
        <end position="182"/>
    </location>
</feature>
<comment type="subcellular location">
    <subcellularLocation>
        <location evidence="1">Membrane</location>
        <topology evidence="1">Single-pass membrane protein</topology>
    </subcellularLocation>
</comment>
<dbReference type="GO" id="GO:0071944">
    <property type="term" value="C:cell periphery"/>
    <property type="evidence" value="ECO:0007669"/>
    <property type="project" value="UniProtKB-ARBA"/>
</dbReference>
<evidence type="ECO:0000313" key="7">
    <source>
        <dbReference type="EMBL" id="PSS31918.1"/>
    </source>
</evidence>
<keyword evidence="8" id="KW-1185">Reference proteome</keyword>
<evidence type="ECO:0000256" key="4">
    <source>
        <dbReference type="ARBA" id="ARBA00023136"/>
    </source>
</evidence>
<proteinExistence type="predicted"/>
<gene>
    <name evidence="7" type="ORF">PHLCEN_2v2325</name>
</gene>
<accession>A0A2R6RPF4</accession>
<dbReference type="InterPro" id="IPR051694">
    <property type="entry name" value="Immunoregulatory_rcpt-like"/>
</dbReference>
<keyword evidence="3 6" id="KW-1133">Transmembrane helix</keyword>
<keyword evidence="4 6" id="KW-0472">Membrane</keyword>
<evidence type="ECO:0000313" key="8">
    <source>
        <dbReference type="Proteomes" id="UP000186601"/>
    </source>
</evidence>
<dbReference type="Proteomes" id="UP000186601">
    <property type="component" value="Unassembled WGS sequence"/>
</dbReference>
<organism evidence="7 8">
    <name type="scientific">Hermanssonia centrifuga</name>
    <dbReference type="NCBI Taxonomy" id="98765"/>
    <lineage>
        <taxon>Eukaryota</taxon>
        <taxon>Fungi</taxon>
        <taxon>Dikarya</taxon>
        <taxon>Basidiomycota</taxon>
        <taxon>Agaricomycotina</taxon>
        <taxon>Agaricomycetes</taxon>
        <taxon>Polyporales</taxon>
        <taxon>Meruliaceae</taxon>
        <taxon>Hermanssonia</taxon>
    </lineage>
</organism>
<feature type="compositionally biased region" description="Polar residues" evidence="5">
    <location>
        <begin position="271"/>
        <end position="297"/>
    </location>
</feature>
<comment type="caution">
    <text evidence="7">The sequence shown here is derived from an EMBL/GenBank/DDBJ whole genome shotgun (WGS) entry which is preliminary data.</text>
</comment>